<feature type="domain" description="EamA" evidence="2">
    <location>
        <begin position="50"/>
        <end position="117"/>
    </location>
</feature>
<feature type="transmembrane region" description="Helical" evidence="1">
    <location>
        <begin position="161"/>
        <end position="183"/>
    </location>
</feature>
<feature type="transmembrane region" description="Helical" evidence="1">
    <location>
        <begin position="72"/>
        <end position="94"/>
    </location>
</feature>
<feature type="transmembrane region" description="Helical" evidence="1">
    <location>
        <begin position="101"/>
        <end position="118"/>
    </location>
</feature>
<dbReference type="InterPro" id="IPR037185">
    <property type="entry name" value="EmrE-like"/>
</dbReference>
<evidence type="ECO:0000256" key="1">
    <source>
        <dbReference type="SAM" id="Phobius"/>
    </source>
</evidence>
<dbReference type="AlphaFoldDB" id="G4WVU1"/>
<organism evidence="3">
    <name type="scientific">uncultured bacterium CSLC3</name>
    <dbReference type="NCBI Taxonomy" id="1091572"/>
    <lineage>
        <taxon>Bacteria</taxon>
        <taxon>environmental samples</taxon>
    </lineage>
</organism>
<feature type="transmembrane region" description="Helical" evidence="1">
    <location>
        <begin position="226"/>
        <end position="247"/>
    </location>
</feature>
<feature type="transmembrane region" description="Helical" evidence="1">
    <location>
        <begin position="6"/>
        <end position="28"/>
    </location>
</feature>
<name>G4WVU1_9BACT</name>
<feature type="transmembrane region" description="Helical" evidence="1">
    <location>
        <begin position="195"/>
        <end position="219"/>
    </location>
</feature>
<feature type="transmembrane region" description="Helical" evidence="1">
    <location>
        <begin position="253"/>
        <end position="271"/>
    </location>
</feature>
<evidence type="ECO:0000313" key="3">
    <source>
        <dbReference type="EMBL" id="AEQ20543.1"/>
    </source>
</evidence>
<evidence type="ECO:0000259" key="2">
    <source>
        <dbReference type="Pfam" id="PF00892"/>
    </source>
</evidence>
<keyword evidence="1" id="KW-0812">Transmembrane</keyword>
<proteinExistence type="predicted"/>
<dbReference type="Pfam" id="PF00892">
    <property type="entry name" value="EamA"/>
    <property type="match status" value="1"/>
</dbReference>
<keyword evidence="1" id="KW-1133">Transmembrane helix</keyword>
<keyword evidence="1" id="KW-0472">Membrane</keyword>
<dbReference type="PANTHER" id="PTHR40761:SF1">
    <property type="entry name" value="CONSERVED INTEGRAL MEMBRANE ALANINE VALINE AND LEUCINE RICH PROTEIN-RELATED"/>
    <property type="match status" value="1"/>
</dbReference>
<dbReference type="Gene3D" id="1.10.3730.20">
    <property type="match status" value="2"/>
</dbReference>
<dbReference type="InterPro" id="IPR000620">
    <property type="entry name" value="EamA_dom"/>
</dbReference>
<dbReference type="SUPFAM" id="SSF103481">
    <property type="entry name" value="Multidrug resistance efflux transporter EmrE"/>
    <property type="match status" value="2"/>
</dbReference>
<reference evidence="3" key="2">
    <citation type="journal article" date="2011" name="J. Bacteriol.">
        <title>Long-chain N-acyl amino acid synthases are linked to the putative PEP-CTERM/exosortase protein-sorting system in Gram-negative bacteria.</title>
        <authorList>
            <person name="Craig J.W."/>
            <person name="Cherry M.A."/>
            <person name="Brady S.F."/>
        </authorList>
    </citation>
    <scope>NUCLEOTIDE SEQUENCE</scope>
</reference>
<sequence length="282" mass="29793">MKVVLITLLATFAIQLGYFLWKVAAVSLPRIGEVALPRVIHGFLKNGKWLLGLIATTIGWLLFIKATDLGEISLVQPLMSIGDLFLVILAVAFLHERLLRLEWVGLAVTVAGATILSLEAEVVKPFAIDWYRLAAILALATAAWAGLCSAGMRSQRPETPLAVAVGIAFGAGALLTKLMTAYITLNGQHLESAAFVLNPVLPFMVAANVAGLALLQVAFQRGRAAVIIPVQISVANGLVVLAGALVFGETISMLRLVSIGLIIAGTGLLQFRTHVQTQSAAG</sequence>
<dbReference type="PANTHER" id="PTHR40761">
    <property type="entry name" value="CONSERVED INTEGRAL MEMBRANE ALANINE VALINE AND LEUCINE RICH PROTEIN-RELATED"/>
    <property type="match status" value="1"/>
</dbReference>
<feature type="transmembrane region" description="Helical" evidence="1">
    <location>
        <begin position="130"/>
        <end position="149"/>
    </location>
</feature>
<accession>G4WVU1</accession>
<dbReference type="GO" id="GO:0016020">
    <property type="term" value="C:membrane"/>
    <property type="evidence" value="ECO:0007669"/>
    <property type="project" value="InterPro"/>
</dbReference>
<feature type="transmembrane region" description="Helical" evidence="1">
    <location>
        <begin position="49"/>
        <end position="66"/>
    </location>
</feature>
<dbReference type="EMBL" id="JF429414">
    <property type="protein sequence ID" value="AEQ20543.1"/>
    <property type="molecule type" value="Genomic_DNA"/>
</dbReference>
<protein>
    <submittedName>
        <fullName evidence="3">Putative membrane protein</fullName>
    </submittedName>
</protein>
<reference evidence="3" key="1">
    <citation type="journal article" date="2004" name="Appl. Environ. Microbiol.">
        <title>Long-chain N-acyltyrosine synthases from environmental DNA.</title>
        <authorList>
            <person name="Brady S.F."/>
            <person name="Chao C.J."/>
            <person name="Clardy J."/>
        </authorList>
    </citation>
    <scope>NUCLEOTIDE SEQUENCE</scope>
</reference>